<organism evidence="10 11">
    <name type="scientific">Pinctada imbricata</name>
    <name type="common">Atlantic pearl-oyster</name>
    <name type="synonym">Pinctada martensii</name>
    <dbReference type="NCBI Taxonomy" id="66713"/>
    <lineage>
        <taxon>Eukaryota</taxon>
        <taxon>Metazoa</taxon>
        <taxon>Spiralia</taxon>
        <taxon>Lophotrochozoa</taxon>
        <taxon>Mollusca</taxon>
        <taxon>Bivalvia</taxon>
        <taxon>Autobranchia</taxon>
        <taxon>Pteriomorphia</taxon>
        <taxon>Pterioida</taxon>
        <taxon>Pterioidea</taxon>
        <taxon>Pteriidae</taxon>
        <taxon>Pinctada</taxon>
    </lineage>
</organism>
<protein>
    <recommendedName>
        <fullName evidence="9">Kazal-like domain-containing protein</fullName>
    </recommendedName>
</protein>
<dbReference type="GO" id="GO:0043252">
    <property type="term" value="P:sodium-independent organic anion transport"/>
    <property type="evidence" value="ECO:0007669"/>
    <property type="project" value="TreeGrafter"/>
</dbReference>
<accession>A0AA88XD48</accession>
<feature type="transmembrane region" description="Helical" evidence="8">
    <location>
        <begin position="166"/>
        <end position="184"/>
    </location>
</feature>
<evidence type="ECO:0000256" key="7">
    <source>
        <dbReference type="ARBA" id="ARBA00023157"/>
    </source>
</evidence>
<feature type="transmembrane region" description="Helical" evidence="8">
    <location>
        <begin position="241"/>
        <end position="265"/>
    </location>
</feature>
<feature type="transmembrane region" description="Helical" evidence="8">
    <location>
        <begin position="516"/>
        <end position="535"/>
    </location>
</feature>
<feature type="transmembrane region" description="Helical" evidence="8">
    <location>
        <begin position="608"/>
        <end position="630"/>
    </location>
</feature>
<keyword evidence="6 8" id="KW-0472">Membrane</keyword>
<feature type="domain" description="Kazal-like" evidence="9">
    <location>
        <begin position="399"/>
        <end position="456"/>
    </location>
</feature>
<evidence type="ECO:0000259" key="9">
    <source>
        <dbReference type="PROSITE" id="PS51465"/>
    </source>
</evidence>
<comment type="similarity">
    <text evidence="2">Belongs to the organo anion transporter (TC 2.A.60) family.</text>
</comment>
<keyword evidence="11" id="KW-1185">Reference proteome</keyword>
<evidence type="ECO:0000256" key="2">
    <source>
        <dbReference type="ARBA" id="ARBA00009657"/>
    </source>
</evidence>
<evidence type="ECO:0000256" key="4">
    <source>
        <dbReference type="ARBA" id="ARBA00022692"/>
    </source>
</evidence>
<dbReference type="Pfam" id="PF07648">
    <property type="entry name" value="Kazal_2"/>
    <property type="match status" value="1"/>
</dbReference>
<proteinExistence type="inferred from homology"/>
<dbReference type="AlphaFoldDB" id="A0AA88XD48"/>
<evidence type="ECO:0000256" key="6">
    <source>
        <dbReference type="ARBA" id="ARBA00023136"/>
    </source>
</evidence>
<feature type="transmembrane region" description="Helical" evidence="8">
    <location>
        <begin position="98"/>
        <end position="118"/>
    </location>
</feature>
<keyword evidence="7" id="KW-1015">Disulfide bond</keyword>
<sequence length="657" mass="72784">MDKWNYERGKEYDPELISASTQTEKKLDNQETQTEFLSPWLGFNSVESLHQTKNTQKTECSTDPGDEEKTEEWERQNLRYGWGSFTPDCLQVFNTIRWFVFFSCVFSLFQGFIVNGVINAIISTLESRFELPSSRSGLIVSSNDFLAFFLVLLVSYYGGQKHKPKLIGAGIIVLGIGSFIFSLPHFLTDTYNVSEGLIYCAASLGVAAGYMLGGQTLSLFTEFNIMDKEDIGITPLDPRWVGAWWISFLISGTVMLLIALPLLGFPKRLPGSAKLQAERQSEAYQEQGGQNVKDDKVKSWKDFPLMLWALLRNPTFLFLALATCTEGIIVNGVASFGAKFMQEKFNLPAAFAALLMGIVTVPGAGGGMLLGGYLVKRLELKCRGIIRMDIIVGPRQSLSNLSAACNAGCGCSAAFYKPVCGLDGSMYFTPCHAGCSSEHKWMEGPMGPFKMYTNCECVKTSMAIKQNLSMQNDVMTTASQEPEPEVTSSVNNSSNSTMMGPPPGAYQGVCMSDCKLVWVTVPLLFVGMLMTFTTVSPTQTATLRCVQESQRSLAIGFQWLFLRLLGTTPGPLMLGAIIDSACVVWQDINGETGSCWIYEKTDMGIKILIWWCIVKGFSVLFYFLAQYFYISPEKEIPEEEKNPLHPVELLEGKESVL</sequence>
<keyword evidence="3" id="KW-1003">Cell membrane</keyword>
<dbReference type="InterPro" id="IPR002350">
    <property type="entry name" value="Kazal_dom"/>
</dbReference>
<dbReference type="InterPro" id="IPR036058">
    <property type="entry name" value="Kazal_dom_sf"/>
</dbReference>
<dbReference type="Gene3D" id="1.20.1250.20">
    <property type="entry name" value="MFS general substrate transporter like domains"/>
    <property type="match status" value="2"/>
</dbReference>
<evidence type="ECO:0000256" key="3">
    <source>
        <dbReference type="ARBA" id="ARBA00022475"/>
    </source>
</evidence>
<evidence type="ECO:0000256" key="5">
    <source>
        <dbReference type="ARBA" id="ARBA00022989"/>
    </source>
</evidence>
<dbReference type="SUPFAM" id="SSF103473">
    <property type="entry name" value="MFS general substrate transporter"/>
    <property type="match status" value="2"/>
</dbReference>
<comment type="caution">
    <text evidence="10">The sequence shown here is derived from an EMBL/GenBank/DDBJ whole genome shotgun (WGS) entry which is preliminary data.</text>
</comment>
<dbReference type="InterPro" id="IPR004156">
    <property type="entry name" value="OATP"/>
</dbReference>
<feature type="transmembrane region" description="Helical" evidence="8">
    <location>
        <begin position="350"/>
        <end position="375"/>
    </location>
</feature>
<keyword evidence="5 8" id="KW-1133">Transmembrane helix</keyword>
<evidence type="ECO:0000313" key="11">
    <source>
        <dbReference type="Proteomes" id="UP001186944"/>
    </source>
</evidence>
<evidence type="ECO:0000256" key="8">
    <source>
        <dbReference type="SAM" id="Phobius"/>
    </source>
</evidence>
<dbReference type="EMBL" id="VSWD01000014">
    <property type="protein sequence ID" value="KAK3083064.1"/>
    <property type="molecule type" value="Genomic_DNA"/>
</dbReference>
<dbReference type="PANTHER" id="PTHR11388">
    <property type="entry name" value="ORGANIC ANION TRANSPORTER"/>
    <property type="match status" value="1"/>
</dbReference>
<name>A0AA88XD48_PINIB</name>
<comment type="subcellular location">
    <subcellularLocation>
        <location evidence="1">Cell membrane</location>
        <topology evidence="1">Multi-pass membrane protein</topology>
    </subcellularLocation>
</comment>
<dbReference type="SUPFAM" id="SSF100895">
    <property type="entry name" value="Kazal-type serine protease inhibitors"/>
    <property type="match status" value="1"/>
</dbReference>
<gene>
    <name evidence="10" type="ORF">FSP39_012962</name>
</gene>
<evidence type="ECO:0000313" key="10">
    <source>
        <dbReference type="EMBL" id="KAK3083064.1"/>
    </source>
</evidence>
<dbReference type="Proteomes" id="UP001186944">
    <property type="component" value="Unassembled WGS sequence"/>
</dbReference>
<dbReference type="GO" id="GO:0016323">
    <property type="term" value="C:basolateral plasma membrane"/>
    <property type="evidence" value="ECO:0007669"/>
    <property type="project" value="TreeGrafter"/>
</dbReference>
<dbReference type="PANTHER" id="PTHR11388:SF160">
    <property type="entry name" value="SOLUTE CARRIER ORGANIC ANION TRANSPORTER FAMILY MEMBER"/>
    <property type="match status" value="1"/>
</dbReference>
<dbReference type="PROSITE" id="PS51465">
    <property type="entry name" value="KAZAL_2"/>
    <property type="match status" value="1"/>
</dbReference>
<feature type="transmembrane region" description="Helical" evidence="8">
    <location>
        <begin position="316"/>
        <end position="338"/>
    </location>
</feature>
<feature type="transmembrane region" description="Helical" evidence="8">
    <location>
        <begin position="196"/>
        <end position="220"/>
    </location>
</feature>
<dbReference type="GO" id="GO:0015347">
    <property type="term" value="F:sodium-independent organic anion transmembrane transporter activity"/>
    <property type="evidence" value="ECO:0007669"/>
    <property type="project" value="TreeGrafter"/>
</dbReference>
<dbReference type="InterPro" id="IPR036259">
    <property type="entry name" value="MFS_trans_sf"/>
</dbReference>
<reference evidence="10" key="1">
    <citation type="submission" date="2019-08" db="EMBL/GenBank/DDBJ databases">
        <title>The improved chromosome-level genome for the pearl oyster Pinctada fucata martensii using PacBio sequencing and Hi-C.</title>
        <authorList>
            <person name="Zheng Z."/>
        </authorList>
    </citation>
    <scope>NUCLEOTIDE SEQUENCE</scope>
    <source>
        <strain evidence="10">ZZ-2019</strain>
        <tissue evidence="10">Adductor muscle</tissue>
    </source>
</reference>
<feature type="transmembrane region" description="Helical" evidence="8">
    <location>
        <begin position="138"/>
        <end position="159"/>
    </location>
</feature>
<evidence type="ECO:0000256" key="1">
    <source>
        <dbReference type="ARBA" id="ARBA00004651"/>
    </source>
</evidence>
<keyword evidence="4 8" id="KW-0812">Transmembrane</keyword>
<dbReference type="Pfam" id="PF03137">
    <property type="entry name" value="OATP"/>
    <property type="match status" value="2"/>
</dbReference>